<feature type="transmembrane region" description="Helical" evidence="1">
    <location>
        <begin position="149"/>
        <end position="173"/>
    </location>
</feature>
<keyword evidence="3" id="KW-1185">Reference proteome</keyword>
<evidence type="ECO:0000313" key="2">
    <source>
        <dbReference type="EMBL" id="OLQ89768.1"/>
    </source>
</evidence>
<evidence type="ECO:0000313" key="3">
    <source>
        <dbReference type="Proteomes" id="UP000186206"/>
    </source>
</evidence>
<name>A0ABX3FFJ2_9VIBR</name>
<proteinExistence type="predicted"/>
<dbReference type="EMBL" id="MJMI01000103">
    <property type="protein sequence ID" value="OLQ89768.1"/>
    <property type="molecule type" value="Genomic_DNA"/>
</dbReference>
<feature type="transmembrane region" description="Helical" evidence="1">
    <location>
        <begin position="63"/>
        <end position="82"/>
    </location>
</feature>
<dbReference type="RefSeq" id="WP_075650194.1">
    <property type="nucleotide sequence ID" value="NZ_MJMI01000103.1"/>
</dbReference>
<sequence>MQRNPRRSAFKAVYARPLSLWWEPLRNNSEVTPLEQPLPPLMSVNAKVMTAKGVSQTERFGKFFIIMVLSWYVLFMSADLLYPTKVSSIEDSYNHSITLLKKRYGDDYFNVTKDEVSLAIYNRVGEDGKLSFDEYVNYRLDREGGYTSIIIKALFFIITLSIVSWSTFQFFFMRRLADFHFDRERQIVYTWYRNKVMACRFENLGIIEEPGGLTLFMYGEHPHEGVHQHMGRHLLPTDKTHFNTEDDNTYFLATIVKFMEQGKDAILIGDEYQTKQYFFFREDPKPDNFERRLAEVLKHEHALVDIYEKNIERQAKADRSFSIFPPKEL</sequence>
<gene>
    <name evidence="2" type="ORF">BIY21_14630</name>
</gene>
<comment type="caution">
    <text evidence="2">The sequence shown here is derived from an EMBL/GenBank/DDBJ whole genome shotgun (WGS) entry which is preliminary data.</text>
</comment>
<protein>
    <submittedName>
        <fullName evidence="2">Uncharacterized protein</fullName>
    </submittedName>
</protein>
<organism evidence="2 3">
    <name type="scientific">Vibrio ponticus</name>
    <dbReference type="NCBI Taxonomy" id="265668"/>
    <lineage>
        <taxon>Bacteria</taxon>
        <taxon>Pseudomonadati</taxon>
        <taxon>Pseudomonadota</taxon>
        <taxon>Gammaproteobacteria</taxon>
        <taxon>Vibrionales</taxon>
        <taxon>Vibrionaceae</taxon>
        <taxon>Vibrio</taxon>
    </lineage>
</organism>
<keyword evidence="1" id="KW-0812">Transmembrane</keyword>
<dbReference type="Proteomes" id="UP000186206">
    <property type="component" value="Unassembled WGS sequence"/>
</dbReference>
<reference evidence="2 3" key="1">
    <citation type="submission" date="2016-09" db="EMBL/GenBank/DDBJ databases">
        <title>Genomic Taxonomy of the Vibrionaceae.</title>
        <authorList>
            <person name="Gonzalez-Castillo A."/>
            <person name="Gomez-Gil B."/>
            <person name="Enciso-Ibarra K."/>
        </authorList>
    </citation>
    <scope>NUCLEOTIDE SEQUENCE [LARGE SCALE GENOMIC DNA]</scope>
    <source>
        <strain evidence="2 3">CAIM 1731</strain>
    </source>
</reference>
<keyword evidence="1" id="KW-0472">Membrane</keyword>
<keyword evidence="1" id="KW-1133">Transmembrane helix</keyword>
<accession>A0ABX3FFJ2</accession>
<evidence type="ECO:0000256" key="1">
    <source>
        <dbReference type="SAM" id="Phobius"/>
    </source>
</evidence>